<feature type="region of interest" description="Disordered" evidence="1">
    <location>
        <begin position="1"/>
        <end position="112"/>
    </location>
</feature>
<evidence type="ECO:0000256" key="1">
    <source>
        <dbReference type="SAM" id="MobiDB-lite"/>
    </source>
</evidence>
<organism evidence="2">
    <name type="scientific">Kwoniella dejecticola CBS 10117</name>
    <dbReference type="NCBI Taxonomy" id="1296121"/>
    <lineage>
        <taxon>Eukaryota</taxon>
        <taxon>Fungi</taxon>
        <taxon>Dikarya</taxon>
        <taxon>Basidiomycota</taxon>
        <taxon>Agaricomycotina</taxon>
        <taxon>Tremellomycetes</taxon>
        <taxon>Tremellales</taxon>
        <taxon>Cryptococcaceae</taxon>
        <taxon>Kwoniella</taxon>
    </lineage>
</organism>
<dbReference type="KEGG" id="kdj:28969452"/>
<sequence length="197" mass="19542">MGLLSKKSHGYDTTTTGPGHTGPNPYTTGSGSGVGGTGTGPHPQGAYDHNEGPLGHHTGQGVSGTGPALGGGGEGGTAGGVGVHPPPVAGAGHVNTGPAPLHGTGTGTAPSAKEALKLEKKGHREEKLGGILHSTSMQQKGAAHLAEADHLKMQASELSEAQRLEHEAGMRRQRAVGLGADPMHAHGQTGHGPNTHL</sequence>
<evidence type="ECO:0000313" key="3">
    <source>
        <dbReference type="EMBL" id="WWC63131.1"/>
    </source>
</evidence>
<dbReference type="VEuPathDB" id="FungiDB:I303_05753"/>
<feature type="compositionally biased region" description="Gly residues" evidence="1">
    <location>
        <begin position="61"/>
        <end position="82"/>
    </location>
</feature>
<dbReference type="EMBL" id="KI894033">
    <property type="protein sequence ID" value="OBR83474.1"/>
    <property type="molecule type" value="Genomic_DNA"/>
</dbReference>
<name>A0A1A6A088_9TREE</name>
<dbReference type="Proteomes" id="UP000078595">
    <property type="component" value="Chromosome 7"/>
</dbReference>
<dbReference type="RefSeq" id="XP_018261316.1">
    <property type="nucleotide sequence ID" value="XM_018409044.1"/>
</dbReference>
<evidence type="ECO:0000313" key="2">
    <source>
        <dbReference type="EMBL" id="OBR83474.1"/>
    </source>
</evidence>
<accession>A0A1A6A088</accession>
<dbReference type="EMBL" id="CP144536">
    <property type="protein sequence ID" value="WWC63131.1"/>
    <property type="molecule type" value="Genomic_DNA"/>
</dbReference>
<dbReference type="GeneID" id="28969452"/>
<reference evidence="3" key="2">
    <citation type="submission" date="2013-07" db="EMBL/GenBank/DDBJ databases">
        <authorList>
            <consortium name="The Broad Institute Genome Sequencing Platform"/>
            <person name="Cuomo C."/>
            <person name="Litvintseva A."/>
            <person name="Chen Y."/>
            <person name="Heitman J."/>
            <person name="Sun S."/>
            <person name="Springer D."/>
            <person name="Dromer F."/>
            <person name="Young S.K."/>
            <person name="Zeng Q."/>
            <person name="Gargeya S."/>
            <person name="Fitzgerald M."/>
            <person name="Abouelleil A."/>
            <person name="Alvarado L."/>
            <person name="Berlin A.M."/>
            <person name="Chapman S.B."/>
            <person name="Dewar J."/>
            <person name="Goldberg J."/>
            <person name="Griggs A."/>
            <person name="Gujja S."/>
            <person name="Hansen M."/>
            <person name="Howarth C."/>
            <person name="Imamovic A."/>
            <person name="Larimer J."/>
            <person name="McCowan C."/>
            <person name="Murphy C."/>
            <person name="Pearson M."/>
            <person name="Priest M."/>
            <person name="Roberts A."/>
            <person name="Saif S."/>
            <person name="Shea T."/>
            <person name="Sykes S."/>
            <person name="Wortman J."/>
            <person name="Nusbaum C."/>
            <person name="Birren B."/>
        </authorList>
    </citation>
    <scope>NUCLEOTIDE SEQUENCE</scope>
    <source>
        <strain evidence="3">CBS 10117</strain>
    </source>
</reference>
<reference evidence="3" key="3">
    <citation type="submission" date="2024-02" db="EMBL/GenBank/DDBJ databases">
        <title>Comparative genomics of Cryptococcus and Kwoniella reveals pathogenesis evolution and contrasting modes of karyotype evolution via chromosome fusion or intercentromeric recombination.</title>
        <authorList>
            <person name="Coelho M.A."/>
            <person name="David-Palma M."/>
            <person name="Shea T."/>
            <person name="Bowers K."/>
            <person name="McGinley-Smith S."/>
            <person name="Mohammad A.W."/>
            <person name="Gnirke A."/>
            <person name="Yurkov A.M."/>
            <person name="Nowrousian M."/>
            <person name="Sun S."/>
            <person name="Cuomo C.A."/>
            <person name="Heitman J."/>
        </authorList>
    </citation>
    <scope>NUCLEOTIDE SEQUENCE</scope>
    <source>
        <strain evidence="3">CBS 10117</strain>
    </source>
</reference>
<feature type="compositionally biased region" description="Gly residues" evidence="1">
    <location>
        <begin position="30"/>
        <end position="39"/>
    </location>
</feature>
<gene>
    <name evidence="2" type="ORF">I303_05753</name>
    <name evidence="3" type="ORF">I303_105731</name>
</gene>
<keyword evidence="4" id="KW-1185">Reference proteome</keyword>
<reference evidence="2" key="1">
    <citation type="submission" date="2013-07" db="EMBL/GenBank/DDBJ databases">
        <title>The Genome Sequence of Cryptococcus dejecticola CBS10117.</title>
        <authorList>
            <consortium name="The Broad Institute Genome Sequencing Platform"/>
            <person name="Cuomo C."/>
            <person name="Litvintseva A."/>
            <person name="Chen Y."/>
            <person name="Heitman J."/>
            <person name="Sun S."/>
            <person name="Springer D."/>
            <person name="Dromer F."/>
            <person name="Young S.K."/>
            <person name="Zeng Q."/>
            <person name="Gargeya S."/>
            <person name="Fitzgerald M."/>
            <person name="Abouelleil A."/>
            <person name="Alvarado L."/>
            <person name="Berlin A.M."/>
            <person name="Chapman S.B."/>
            <person name="Dewar J."/>
            <person name="Goldberg J."/>
            <person name="Griggs A."/>
            <person name="Gujja S."/>
            <person name="Hansen M."/>
            <person name="Howarth C."/>
            <person name="Imamovic A."/>
            <person name="Larimer J."/>
            <person name="McCowan C."/>
            <person name="Murphy C."/>
            <person name="Pearson M."/>
            <person name="Priest M."/>
            <person name="Roberts A."/>
            <person name="Saif S."/>
            <person name="Shea T."/>
            <person name="Sykes S."/>
            <person name="Wortman J."/>
            <person name="Nusbaum C."/>
            <person name="Birren B."/>
        </authorList>
    </citation>
    <scope>NUCLEOTIDE SEQUENCE [LARGE SCALE GENOMIC DNA]</scope>
    <source>
        <strain evidence="2">CBS 10117</strain>
    </source>
</reference>
<dbReference type="OrthoDB" id="2590620at2759"/>
<dbReference type="AlphaFoldDB" id="A0A1A6A088"/>
<protein>
    <submittedName>
        <fullName evidence="2">Uncharacterized protein</fullName>
    </submittedName>
</protein>
<feature type="compositionally biased region" description="Low complexity" evidence="1">
    <location>
        <begin position="11"/>
        <end position="29"/>
    </location>
</feature>
<evidence type="ECO:0000313" key="4">
    <source>
        <dbReference type="Proteomes" id="UP000078595"/>
    </source>
</evidence>
<proteinExistence type="predicted"/>